<dbReference type="PANTHER" id="PTHR22298">
    <property type="entry name" value="ENDO-1,4-BETA-GLUCANASE"/>
    <property type="match status" value="1"/>
</dbReference>
<feature type="region of interest" description="Disordered" evidence="8">
    <location>
        <begin position="16"/>
        <end position="40"/>
    </location>
</feature>
<dbReference type="Pfam" id="PF00759">
    <property type="entry name" value="Glyco_hydro_9"/>
    <property type="match status" value="1"/>
</dbReference>
<sequence length="645" mass="69102">MEGGVSAAGLAQSESLVSTAKPELSPVAEPSSTPHFSEPATAGSVLLNQHGFSSKSRLRAVLVDASNTPKTFELLNDRDQVILSGQTVPFGVDAASALSVHQIDAPLTGDVGDGFTVRVGAIKSDPFDIGGRPYGSLSRDSLSYFYQSRVGAPVEASYVPSTTPPLTRPAGHVDRTLTCFSGPDDRGTDWPGCDYSLSVQGGWYDAGDYGQYAVNTGFTTWMLLNMAERRKSGSVRQCAPELGDMSLLMPEAGNGISDILDEARHGVDYLLSTQTSSTVPQALARGDQAATGPLSLTLTSPAGMVHHKSHGVTWPGDNVLPHTDGITRRLYPPTTSATLHLAAVGAQCARLFASVDKAFSQQCLSAARTAYAAASRVPDAYAWGEFDGGGPYDDQSLTDEFGWAATELWLTTREAMFAAEMDRYVPTYNPFGSFDWASMEGPGMLSLMASERSLAGQARLNAARTALLTWADRYEGQTSEAGFMVPKSELDYYWGSNGDFMNRAIIMGTAHTSTGDEKYRRGVIDAMDYLLGRNPLGRSYVTGYGERPARNPHHRFWRGGSDATLPFPPPGALSGGPNNINFIDPVGSTLRGQCTSMTCWADDYAAYSLNEVAINWNAGLAWTAHWLDRQDASCAALPRPSNGVE</sequence>
<name>A0ABQ5V5Z9_9PROT</name>
<evidence type="ECO:0000256" key="3">
    <source>
        <dbReference type="ARBA" id="ARBA00023277"/>
    </source>
</evidence>
<feature type="active site" evidence="6">
    <location>
        <position position="602"/>
    </location>
</feature>
<dbReference type="PROSITE" id="PS00698">
    <property type="entry name" value="GH9_3"/>
    <property type="match status" value="1"/>
</dbReference>
<evidence type="ECO:0000259" key="9">
    <source>
        <dbReference type="Pfam" id="PF00759"/>
    </source>
</evidence>
<feature type="active site" evidence="6">
    <location>
        <position position="611"/>
    </location>
</feature>
<keyword evidence="12" id="KW-1185">Reference proteome</keyword>
<feature type="domain" description="Cellulase Ig-like" evidence="10">
    <location>
        <begin position="41"/>
        <end position="122"/>
    </location>
</feature>
<organism evidence="11 12">
    <name type="scientific">Algimonas ampicilliniresistens</name>
    <dbReference type="NCBI Taxonomy" id="1298735"/>
    <lineage>
        <taxon>Bacteria</taxon>
        <taxon>Pseudomonadati</taxon>
        <taxon>Pseudomonadota</taxon>
        <taxon>Alphaproteobacteria</taxon>
        <taxon>Maricaulales</taxon>
        <taxon>Robiginitomaculaceae</taxon>
        <taxon>Algimonas</taxon>
    </lineage>
</organism>
<evidence type="ECO:0000256" key="6">
    <source>
        <dbReference type="PROSITE-ProRule" id="PRU10060"/>
    </source>
</evidence>
<dbReference type="SUPFAM" id="SSF81296">
    <property type="entry name" value="E set domains"/>
    <property type="match status" value="1"/>
</dbReference>
<evidence type="ECO:0000313" key="11">
    <source>
        <dbReference type="EMBL" id="GLQ22268.1"/>
    </source>
</evidence>
<dbReference type="Proteomes" id="UP001161391">
    <property type="component" value="Unassembled WGS sequence"/>
</dbReference>
<dbReference type="CDD" id="cd02850">
    <property type="entry name" value="E_set_Cellulase_N"/>
    <property type="match status" value="1"/>
</dbReference>
<dbReference type="Pfam" id="PF02927">
    <property type="entry name" value="CelD_N"/>
    <property type="match status" value="1"/>
</dbReference>
<reference evidence="11" key="2">
    <citation type="submission" date="2023-01" db="EMBL/GenBank/DDBJ databases">
        <title>Draft genome sequence of Algimonas ampicilliniresistens strain NBRC 108219.</title>
        <authorList>
            <person name="Sun Q."/>
            <person name="Mori K."/>
        </authorList>
    </citation>
    <scope>NUCLEOTIDE SEQUENCE</scope>
    <source>
        <strain evidence="11">NBRC 108219</strain>
    </source>
</reference>
<evidence type="ECO:0000256" key="2">
    <source>
        <dbReference type="ARBA" id="ARBA00022801"/>
    </source>
</evidence>
<dbReference type="InterPro" id="IPR013783">
    <property type="entry name" value="Ig-like_fold"/>
</dbReference>
<keyword evidence="4 6" id="KW-0326">Glycosidase</keyword>
<dbReference type="InterPro" id="IPR033126">
    <property type="entry name" value="Glyco_hydro_9_Asp/Glu_AS"/>
</dbReference>
<feature type="domain" description="Glycoside hydrolase family 9" evidence="9">
    <location>
        <begin position="134"/>
        <end position="623"/>
    </location>
</feature>
<reference evidence="11" key="1">
    <citation type="journal article" date="2014" name="Int. J. Syst. Evol. Microbiol.">
        <title>Complete genome of a new Firmicutes species belonging to the dominant human colonic microbiota ('Ruminococcus bicirculans') reveals two chromosomes and a selective capacity to utilize plant glucans.</title>
        <authorList>
            <consortium name="NISC Comparative Sequencing Program"/>
            <person name="Wegmann U."/>
            <person name="Louis P."/>
            <person name="Goesmann A."/>
            <person name="Henrissat B."/>
            <person name="Duncan S.H."/>
            <person name="Flint H.J."/>
        </authorList>
    </citation>
    <scope>NUCLEOTIDE SEQUENCE</scope>
    <source>
        <strain evidence="11">NBRC 108219</strain>
    </source>
</reference>
<evidence type="ECO:0000256" key="7">
    <source>
        <dbReference type="RuleBase" id="RU361166"/>
    </source>
</evidence>
<dbReference type="InterPro" id="IPR012341">
    <property type="entry name" value="6hp_glycosidase-like_sf"/>
</dbReference>
<dbReference type="SUPFAM" id="SSF48208">
    <property type="entry name" value="Six-hairpin glycosidases"/>
    <property type="match status" value="1"/>
</dbReference>
<accession>A0ABQ5V5Z9</accession>
<keyword evidence="2 6" id="KW-0378">Hydrolase</keyword>
<evidence type="ECO:0000256" key="5">
    <source>
        <dbReference type="ARBA" id="ARBA00023326"/>
    </source>
</evidence>
<comment type="caution">
    <text evidence="11">The sequence shown here is derived from an EMBL/GenBank/DDBJ whole genome shotgun (WGS) entry which is preliminary data.</text>
</comment>
<keyword evidence="3 6" id="KW-0119">Carbohydrate metabolism</keyword>
<protein>
    <recommendedName>
        <fullName evidence="7">Endoglucanase</fullName>
        <ecNumber evidence="7">3.2.1.4</ecNumber>
    </recommendedName>
</protein>
<keyword evidence="5 6" id="KW-0624">Polysaccharide degradation</keyword>
<comment type="similarity">
    <text evidence="1 6 7">Belongs to the glycosyl hydrolase 9 (cellulase E) family.</text>
</comment>
<dbReference type="EC" id="3.2.1.4" evidence="7"/>
<dbReference type="Gene3D" id="2.60.40.10">
    <property type="entry name" value="Immunoglobulins"/>
    <property type="match status" value="1"/>
</dbReference>
<dbReference type="InterPro" id="IPR004197">
    <property type="entry name" value="Cellulase_Ig-like"/>
</dbReference>
<dbReference type="InterPro" id="IPR008928">
    <property type="entry name" value="6-hairpin_glycosidase_sf"/>
</dbReference>
<keyword evidence="7" id="KW-0136">Cellulose degradation</keyword>
<evidence type="ECO:0000256" key="1">
    <source>
        <dbReference type="ARBA" id="ARBA00007072"/>
    </source>
</evidence>
<dbReference type="EMBL" id="BSNK01000001">
    <property type="protein sequence ID" value="GLQ22268.1"/>
    <property type="molecule type" value="Genomic_DNA"/>
</dbReference>
<evidence type="ECO:0000256" key="4">
    <source>
        <dbReference type="ARBA" id="ARBA00023295"/>
    </source>
</evidence>
<dbReference type="InterPro" id="IPR014756">
    <property type="entry name" value="Ig_E-set"/>
</dbReference>
<evidence type="ECO:0000313" key="12">
    <source>
        <dbReference type="Proteomes" id="UP001161391"/>
    </source>
</evidence>
<comment type="catalytic activity">
    <reaction evidence="7">
        <text>Endohydrolysis of (1-&gt;4)-beta-D-glucosidic linkages in cellulose, lichenin and cereal beta-D-glucans.</text>
        <dbReference type="EC" id="3.2.1.4"/>
    </reaction>
</comment>
<gene>
    <name evidence="11" type="ORF">GCM10007853_01420</name>
</gene>
<dbReference type="Gene3D" id="1.50.10.10">
    <property type="match status" value="1"/>
</dbReference>
<evidence type="ECO:0000259" key="10">
    <source>
        <dbReference type="Pfam" id="PF02927"/>
    </source>
</evidence>
<proteinExistence type="inferred from homology"/>
<dbReference type="InterPro" id="IPR001701">
    <property type="entry name" value="Glyco_hydro_9"/>
</dbReference>
<evidence type="ECO:0000256" key="8">
    <source>
        <dbReference type="SAM" id="MobiDB-lite"/>
    </source>
</evidence>